<evidence type="ECO:0000256" key="2">
    <source>
        <dbReference type="SAM" id="Phobius"/>
    </source>
</evidence>
<keyword evidence="2" id="KW-0812">Transmembrane</keyword>
<dbReference type="EMBL" id="JACIEW010000004">
    <property type="protein sequence ID" value="MBB4052463.1"/>
    <property type="molecule type" value="Genomic_DNA"/>
</dbReference>
<dbReference type="SUPFAM" id="SSF52096">
    <property type="entry name" value="ClpP/crotonase"/>
    <property type="match status" value="1"/>
</dbReference>
<keyword evidence="2" id="KW-1133">Transmembrane helix</keyword>
<feature type="transmembrane region" description="Helical" evidence="2">
    <location>
        <begin position="31"/>
        <end position="50"/>
    </location>
</feature>
<keyword evidence="4" id="KW-1185">Reference proteome</keyword>
<organism evidence="3 4">
    <name type="scientific">Devosia subaequoris</name>
    <dbReference type="NCBI Taxonomy" id="395930"/>
    <lineage>
        <taxon>Bacteria</taxon>
        <taxon>Pseudomonadati</taxon>
        <taxon>Pseudomonadota</taxon>
        <taxon>Alphaproteobacteria</taxon>
        <taxon>Hyphomicrobiales</taxon>
        <taxon>Devosiaceae</taxon>
        <taxon>Devosia</taxon>
    </lineage>
</organism>
<keyword evidence="2" id="KW-0472">Membrane</keyword>
<dbReference type="InterPro" id="IPR029045">
    <property type="entry name" value="ClpP/crotonase-like_dom_sf"/>
</dbReference>
<dbReference type="AlphaFoldDB" id="A0A7W6IMS1"/>
<proteinExistence type="predicted"/>
<evidence type="ECO:0000313" key="3">
    <source>
        <dbReference type="EMBL" id="MBB4052463.1"/>
    </source>
</evidence>
<evidence type="ECO:0000256" key="1">
    <source>
        <dbReference type="SAM" id="MobiDB-lite"/>
    </source>
</evidence>
<gene>
    <name evidence="3" type="ORF">GGR20_002106</name>
</gene>
<protein>
    <submittedName>
        <fullName evidence="3">Uncharacterized protein</fullName>
    </submittedName>
</protein>
<reference evidence="3 4" key="1">
    <citation type="submission" date="2020-08" db="EMBL/GenBank/DDBJ databases">
        <title>Genomic Encyclopedia of Type Strains, Phase IV (KMG-IV): sequencing the most valuable type-strain genomes for metagenomic binning, comparative biology and taxonomic classification.</title>
        <authorList>
            <person name="Goeker M."/>
        </authorList>
    </citation>
    <scope>NUCLEOTIDE SEQUENCE [LARGE SCALE GENOMIC DNA]</scope>
    <source>
        <strain evidence="3 4">DSM 23447</strain>
    </source>
</reference>
<evidence type="ECO:0000313" key="4">
    <source>
        <dbReference type="Proteomes" id="UP000547011"/>
    </source>
</evidence>
<sequence>MKFEANARAESDASPFYRHVMTRLARTEDGAILRFAFFALLAGTVGVLYVDYRELSASAPEALTYAPQPILPPASSEDGGGRTRPALNTPPEMLDDPLRIELMAGGVLRLTGTIDPGAATRFDQEIAQRGEYVSTVLLDSPGGSVDDALQMGRQILEHGLNTQVPDGALCASSCPIVFASGAERLAGHDAAIGVHQIYAAALSATPLDALSVAGVAMADAQSATARITRHLGETGVDPALWLHALETPPDRLYYFSPEEMERYVLVTEWMEN</sequence>
<accession>A0A7W6IMS1</accession>
<dbReference type="Gene3D" id="3.90.226.10">
    <property type="entry name" value="2-enoyl-CoA Hydratase, Chain A, domain 1"/>
    <property type="match status" value="1"/>
</dbReference>
<comment type="caution">
    <text evidence="3">The sequence shown here is derived from an EMBL/GenBank/DDBJ whole genome shotgun (WGS) entry which is preliminary data.</text>
</comment>
<dbReference type="Proteomes" id="UP000547011">
    <property type="component" value="Unassembled WGS sequence"/>
</dbReference>
<feature type="region of interest" description="Disordered" evidence="1">
    <location>
        <begin position="66"/>
        <end position="92"/>
    </location>
</feature>
<name>A0A7W6IMS1_9HYPH</name>